<dbReference type="Proteomes" id="UP001335737">
    <property type="component" value="Unassembled WGS sequence"/>
</dbReference>
<keyword evidence="2" id="KW-0813">Transport</keyword>
<evidence type="ECO:0000256" key="3">
    <source>
        <dbReference type="SAM" id="Phobius"/>
    </source>
</evidence>
<evidence type="ECO:0000256" key="1">
    <source>
        <dbReference type="ARBA" id="ARBA00022781"/>
    </source>
</evidence>
<keyword evidence="5" id="KW-1185">Reference proteome</keyword>
<keyword evidence="3" id="KW-1133">Transmembrane helix</keyword>
<evidence type="ECO:0000313" key="5">
    <source>
        <dbReference type="Proteomes" id="UP001335737"/>
    </source>
</evidence>
<dbReference type="Gene3D" id="1.20.20.10">
    <property type="entry name" value="F1F0 ATP synthase subunit C"/>
    <property type="match status" value="1"/>
</dbReference>
<feature type="transmembrane region" description="Helical" evidence="3">
    <location>
        <begin position="42"/>
        <end position="61"/>
    </location>
</feature>
<sequence length="134" mass="15017">MGPYIFITAAVLAVIPILFLYKINMEKLKEDPKQINKVQRNFMIGVAVSEIIPLILLVYGFMNLTPVSGIEELFLPGIILLFLVGYSIFFVLLQKNFDVKPETKATISSFAMVSLPITMAFPIIAFVSLFLMLP</sequence>
<feature type="transmembrane region" description="Helical" evidence="3">
    <location>
        <begin position="6"/>
        <end position="21"/>
    </location>
</feature>
<evidence type="ECO:0000256" key="2">
    <source>
        <dbReference type="ARBA" id="ARBA00023065"/>
    </source>
</evidence>
<feature type="transmembrane region" description="Helical" evidence="3">
    <location>
        <begin position="105"/>
        <end position="133"/>
    </location>
</feature>
<name>A0ABU6KGT9_9BACI</name>
<organism evidence="4 5">
    <name type="scientific">Virgibacillus tibetensis</name>
    <dbReference type="NCBI Taxonomy" id="3042313"/>
    <lineage>
        <taxon>Bacteria</taxon>
        <taxon>Bacillati</taxon>
        <taxon>Bacillota</taxon>
        <taxon>Bacilli</taxon>
        <taxon>Bacillales</taxon>
        <taxon>Bacillaceae</taxon>
        <taxon>Virgibacillus</taxon>
    </lineage>
</organism>
<evidence type="ECO:0000313" key="4">
    <source>
        <dbReference type="EMBL" id="MEC5424521.1"/>
    </source>
</evidence>
<reference evidence="4 5" key="1">
    <citation type="journal article" date="2024" name="Int. J. Syst. Evol. Microbiol.">
        <title>Virgibacillus tibetensis sp. nov., isolated from salt lake on the Tibetan Plateau of China.</title>
        <authorList>
            <person name="Phurbu D."/>
            <person name="Liu Z.-X."/>
            <person name="Wang R."/>
            <person name="Zheng Y.-Y."/>
            <person name="Liu H.-C."/>
            <person name="Zhou Y.-G."/>
            <person name="Yu Y.-J."/>
            <person name="Li A.-H."/>
        </authorList>
    </citation>
    <scope>NUCLEOTIDE SEQUENCE [LARGE SCALE GENOMIC DNA]</scope>
    <source>
        <strain evidence="4 5">C22-A2</strain>
    </source>
</reference>
<proteinExistence type="predicted"/>
<feature type="transmembrane region" description="Helical" evidence="3">
    <location>
        <begin position="73"/>
        <end position="93"/>
    </location>
</feature>
<protein>
    <submittedName>
        <fullName evidence="4">Uncharacterized protein</fullName>
    </submittedName>
</protein>
<keyword evidence="3" id="KW-0812">Transmembrane</keyword>
<comment type="caution">
    <text evidence="4">The sequence shown here is derived from an EMBL/GenBank/DDBJ whole genome shotgun (WGS) entry which is preliminary data.</text>
</comment>
<gene>
    <name evidence="4" type="ORF">QGM71_13555</name>
</gene>
<keyword evidence="2" id="KW-0406">Ion transport</keyword>
<keyword evidence="3" id="KW-0472">Membrane</keyword>
<accession>A0ABU6KGT9</accession>
<dbReference type="EMBL" id="JARZFX010000006">
    <property type="protein sequence ID" value="MEC5424521.1"/>
    <property type="molecule type" value="Genomic_DNA"/>
</dbReference>
<dbReference type="InterPro" id="IPR038662">
    <property type="entry name" value="ATP_synth_F0_csu_sf"/>
</dbReference>
<dbReference type="RefSeq" id="WP_327608086.1">
    <property type="nucleotide sequence ID" value="NZ_JARZFX010000006.1"/>
</dbReference>
<keyword evidence="1" id="KW-0375">Hydrogen ion transport</keyword>